<reference evidence="2" key="1">
    <citation type="submission" date="2019-08" db="EMBL/GenBank/DDBJ databases">
        <authorList>
            <person name="Kucharzyk K."/>
            <person name="Murdoch R.W."/>
            <person name="Higgins S."/>
            <person name="Loffler F."/>
        </authorList>
    </citation>
    <scope>NUCLEOTIDE SEQUENCE</scope>
</reference>
<protein>
    <submittedName>
        <fullName evidence="2">Uncharacterized protein</fullName>
    </submittedName>
</protein>
<accession>A0A645CF59</accession>
<comment type="caution">
    <text evidence="2">The sequence shown here is derived from an EMBL/GenBank/DDBJ whole genome shotgun (WGS) entry which is preliminary data.</text>
</comment>
<dbReference type="EMBL" id="VSSQ01026741">
    <property type="protein sequence ID" value="MPM75609.1"/>
    <property type="molecule type" value="Genomic_DNA"/>
</dbReference>
<gene>
    <name evidence="2" type="ORF">SDC9_122603</name>
</gene>
<evidence type="ECO:0000313" key="2">
    <source>
        <dbReference type="EMBL" id="MPM75609.1"/>
    </source>
</evidence>
<proteinExistence type="predicted"/>
<feature type="compositionally biased region" description="Basic and acidic residues" evidence="1">
    <location>
        <begin position="23"/>
        <end position="32"/>
    </location>
</feature>
<dbReference type="AlphaFoldDB" id="A0A645CF59"/>
<feature type="compositionally biased region" description="Low complexity" evidence="1">
    <location>
        <begin position="1"/>
        <end position="13"/>
    </location>
</feature>
<organism evidence="2">
    <name type="scientific">bioreactor metagenome</name>
    <dbReference type="NCBI Taxonomy" id="1076179"/>
    <lineage>
        <taxon>unclassified sequences</taxon>
        <taxon>metagenomes</taxon>
        <taxon>ecological metagenomes</taxon>
    </lineage>
</organism>
<sequence>MRSIVGGFPKGVPFGQGVGGGTPKEKPHPKTEDAVRVQPGGVVPSCFALRDQGKNLGLGACAGRLVDDFAVLHDNEGGDAHDPEARRQFGLLVHIHLTNLEVSAFRGDFVDDGGYHAAGSAPACPKVNEYGFAFLEDFLVEIIFRNGRDRHFDRSFAFVTPMIPRRKPGYSDYVT</sequence>
<feature type="region of interest" description="Disordered" evidence="1">
    <location>
        <begin position="1"/>
        <end position="32"/>
    </location>
</feature>
<evidence type="ECO:0000256" key="1">
    <source>
        <dbReference type="SAM" id="MobiDB-lite"/>
    </source>
</evidence>
<name>A0A645CF59_9ZZZZ</name>